<keyword evidence="3" id="KW-1185">Reference proteome</keyword>
<gene>
    <name evidence="2" type="ORF">AAFF_G00220230</name>
</gene>
<accession>A0AAD7RFT4</accession>
<protein>
    <submittedName>
        <fullName evidence="2">Uncharacterized protein</fullName>
    </submittedName>
</protein>
<keyword evidence="1" id="KW-0732">Signal</keyword>
<feature type="chain" id="PRO_5042287503" evidence="1">
    <location>
        <begin position="23"/>
        <end position="249"/>
    </location>
</feature>
<evidence type="ECO:0000256" key="1">
    <source>
        <dbReference type="SAM" id="SignalP"/>
    </source>
</evidence>
<sequence>MFSFVDIRLALLLAATVLLARGQGEDDVTGSSCTLDGQLYNDKDKFLSVNAAQSALTTALRIHRDPKVTLAPRVTGVSLVLLEMMASQASPAFPALPALPDPPALAETFLLKCLTAMMRSPAVEWQCPVPWVPWVPVVPLAPLVLPDPKVSQATLESLVSPALLVLWVPVVQLAPPERTEMMVRQESLVAPVSVVHLALRELVDSPEPPDFPASRDTEASVVWMELRETLALLDPRERLVPLVRMVLLV</sequence>
<feature type="signal peptide" evidence="1">
    <location>
        <begin position="1"/>
        <end position="22"/>
    </location>
</feature>
<reference evidence="2" key="1">
    <citation type="journal article" date="2023" name="Science">
        <title>Genome structures resolve the early diversification of teleost fishes.</title>
        <authorList>
            <person name="Parey E."/>
            <person name="Louis A."/>
            <person name="Montfort J."/>
            <person name="Bouchez O."/>
            <person name="Roques C."/>
            <person name="Iampietro C."/>
            <person name="Lluch J."/>
            <person name="Castinel A."/>
            <person name="Donnadieu C."/>
            <person name="Desvignes T."/>
            <person name="Floi Bucao C."/>
            <person name="Jouanno E."/>
            <person name="Wen M."/>
            <person name="Mejri S."/>
            <person name="Dirks R."/>
            <person name="Jansen H."/>
            <person name="Henkel C."/>
            <person name="Chen W.J."/>
            <person name="Zahm M."/>
            <person name="Cabau C."/>
            <person name="Klopp C."/>
            <person name="Thompson A.W."/>
            <person name="Robinson-Rechavi M."/>
            <person name="Braasch I."/>
            <person name="Lecointre G."/>
            <person name="Bobe J."/>
            <person name="Postlethwait J.H."/>
            <person name="Berthelot C."/>
            <person name="Roest Crollius H."/>
            <person name="Guiguen Y."/>
        </authorList>
    </citation>
    <scope>NUCLEOTIDE SEQUENCE</scope>
    <source>
        <strain evidence="2">NC1722</strain>
    </source>
</reference>
<dbReference type="Proteomes" id="UP001221898">
    <property type="component" value="Unassembled WGS sequence"/>
</dbReference>
<evidence type="ECO:0000313" key="3">
    <source>
        <dbReference type="Proteomes" id="UP001221898"/>
    </source>
</evidence>
<name>A0AAD7RFT4_9TELE</name>
<proteinExistence type="predicted"/>
<dbReference type="AlphaFoldDB" id="A0AAD7RFT4"/>
<organism evidence="2 3">
    <name type="scientific">Aldrovandia affinis</name>
    <dbReference type="NCBI Taxonomy" id="143900"/>
    <lineage>
        <taxon>Eukaryota</taxon>
        <taxon>Metazoa</taxon>
        <taxon>Chordata</taxon>
        <taxon>Craniata</taxon>
        <taxon>Vertebrata</taxon>
        <taxon>Euteleostomi</taxon>
        <taxon>Actinopterygii</taxon>
        <taxon>Neopterygii</taxon>
        <taxon>Teleostei</taxon>
        <taxon>Notacanthiformes</taxon>
        <taxon>Halosauridae</taxon>
        <taxon>Aldrovandia</taxon>
    </lineage>
</organism>
<comment type="caution">
    <text evidence="2">The sequence shown here is derived from an EMBL/GenBank/DDBJ whole genome shotgun (WGS) entry which is preliminary data.</text>
</comment>
<dbReference type="EMBL" id="JAINUG010000292">
    <property type="protein sequence ID" value="KAJ8383506.1"/>
    <property type="molecule type" value="Genomic_DNA"/>
</dbReference>
<evidence type="ECO:0000313" key="2">
    <source>
        <dbReference type="EMBL" id="KAJ8383506.1"/>
    </source>
</evidence>